<evidence type="ECO:0000313" key="17">
    <source>
        <dbReference type="Proteomes" id="UP001626550"/>
    </source>
</evidence>
<name>A0ABD2QKY5_9PLAT</name>
<evidence type="ECO:0000256" key="14">
    <source>
        <dbReference type="SAM" id="MobiDB-lite"/>
    </source>
</evidence>
<evidence type="ECO:0000313" key="16">
    <source>
        <dbReference type="EMBL" id="KAL3320190.1"/>
    </source>
</evidence>
<dbReference type="GO" id="GO:0005874">
    <property type="term" value="C:microtubule"/>
    <property type="evidence" value="ECO:0007669"/>
    <property type="project" value="UniProtKB-KW"/>
</dbReference>
<comment type="caution">
    <text evidence="16">The sequence shown here is derived from an EMBL/GenBank/DDBJ whole genome shotgun (WGS) entry which is preliminary data.</text>
</comment>
<evidence type="ECO:0000256" key="1">
    <source>
        <dbReference type="ARBA" id="ARBA00004230"/>
    </source>
</evidence>
<evidence type="ECO:0000256" key="9">
    <source>
        <dbReference type="ARBA" id="ARBA00023069"/>
    </source>
</evidence>
<keyword evidence="10" id="KW-0206">Cytoskeleton</keyword>
<evidence type="ECO:0000256" key="4">
    <source>
        <dbReference type="ARBA" id="ARBA00021301"/>
    </source>
</evidence>
<evidence type="ECO:0000256" key="12">
    <source>
        <dbReference type="ARBA" id="ARBA00031568"/>
    </source>
</evidence>
<evidence type="ECO:0000256" key="6">
    <source>
        <dbReference type="ARBA" id="ARBA00022701"/>
    </source>
</evidence>
<evidence type="ECO:0000256" key="10">
    <source>
        <dbReference type="ARBA" id="ARBA00023212"/>
    </source>
</evidence>
<evidence type="ECO:0000256" key="8">
    <source>
        <dbReference type="ARBA" id="ARBA00023054"/>
    </source>
</evidence>
<feature type="coiled-coil region" evidence="13">
    <location>
        <begin position="176"/>
        <end position="203"/>
    </location>
</feature>
<reference evidence="16 17" key="1">
    <citation type="submission" date="2024-11" db="EMBL/GenBank/DDBJ databases">
        <title>Adaptive evolution of stress response genes in parasites aligns with host niche diversity.</title>
        <authorList>
            <person name="Hahn C."/>
            <person name="Resl P."/>
        </authorList>
    </citation>
    <scope>NUCLEOTIDE SEQUENCE [LARGE SCALE GENOMIC DNA]</scope>
    <source>
        <strain evidence="16">EGGRZ-B1_66</strain>
        <tissue evidence="16">Body</tissue>
    </source>
</reference>
<protein>
    <recommendedName>
        <fullName evidence="4">Dynein regulatory complex subunit 4</fullName>
    </recommendedName>
    <alternativeName>
        <fullName evidence="12">Growth arrest-specific protein 8</fullName>
    </alternativeName>
</protein>
<keyword evidence="8 13" id="KW-0175">Coiled coil</keyword>
<feature type="region of interest" description="Disordered" evidence="14">
    <location>
        <begin position="1"/>
        <end position="38"/>
    </location>
</feature>
<evidence type="ECO:0000256" key="13">
    <source>
        <dbReference type="SAM" id="Coils"/>
    </source>
</evidence>
<keyword evidence="5" id="KW-0963">Cytoplasm</keyword>
<dbReference type="InterPro" id="IPR039308">
    <property type="entry name" value="GAS8"/>
</dbReference>
<feature type="domain" description="Growth arrest-specific protein 8" evidence="15">
    <location>
        <begin position="230"/>
        <end position="428"/>
    </location>
</feature>
<keyword evidence="6" id="KW-0493">Microtubule</keyword>
<evidence type="ECO:0000256" key="5">
    <source>
        <dbReference type="ARBA" id="ARBA00022490"/>
    </source>
</evidence>
<comment type="similarity">
    <text evidence="3">Belongs to the DRC4 family.</text>
</comment>
<sequence length="487" mass="56805">MAKKSAKKGKKKSGKKSAGSKTPTVVDGVSTEEMSKEQLEEHIVRLREEMEREREERSYFQIERDKISTFWEISKRQLEEKNVEFRNLSREMEEAEERHQLELKVYKQKVKHLLYEHQNSVVELKAESTATLRIAQEELSDAQSQLRLDKRNLKVDMKEQQYAQEEATKLLKLDYEGQLLNLRKDFERQLQEIEAKNAHLTTKMMDDAELRRKNDVHETEERKNSQINTLIQNHAKAFLDMKNYYNDITLNNLALINTLKEQIKEMKKKEDRLERLANDLTSENKQLIEPLNKAREENVELKKAMILYQKEKNALKQTKALLSEANKKLKLLTWEYENTSRRLSQVEKEREDLYSKFVASIVKVQEKSGLKNILLEKKLHSLLGSMEKKEAQLNEVLSASNLDPSALTMVTRKLEDILDSKNDTIKDLQYELSRVCKAHNDVLQTYEKKLIQHGIPVQELGFTPLESMMILNKNLGKGPAGLVSVPP</sequence>
<evidence type="ECO:0000256" key="7">
    <source>
        <dbReference type="ARBA" id="ARBA00022846"/>
    </source>
</evidence>
<organism evidence="16 17">
    <name type="scientific">Cichlidogyrus casuarinus</name>
    <dbReference type="NCBI Taxonomy" id="1844966"/>
    <lineage>
        <taxon>Eukaryota</taxon>
        <taxon>Metazoa</taxon>
        <taxon>Spiralia</taxon>
        <taxon>Lophotrochozoa</taxon>
        <taxon>Platyhelminthes</taxon>
        <taxon>Monogenea</taxon>
        <taxon>Monopisthocotylea</taxon>
        <taxon>Dactylogyridea</taxon>
        <taxon>Ancyrocephalidae</taxon>
        <taxon>Cichlidogyrus</taxon>
    </lineage>
</organism>
<keyword evidence="17" id="KW-1185">Reference proteome</keyword>
<feature type="compositionally biased region" description="Basic residues" evidence="14">
    <location>
        <begin position="1"/>
        <end position="15"/>
    </location>
</feature>
<keyword evidence="11" id="KW-0966">Cell projection</keyword>
<keyword evidence="7" id="KW-0282">Flagellum</keyword>
<dbReference type="PANTHER" id="PTHR31543">
    <property type="entry name" value="DYNEIN REGULATORY COMPLEX SUBUNIT 4"/>
    <property type="match status" value="1"/>
</dbReference>
<comment type="subcellular location">
    <subcellularLocation>
        <location evidence="1">Cell projection</location>
        <location evidence="1">Cilium</location>
        <location evidence="1">Flagellum</location>
    </subcellularLocation>
    <subcellularLocation>
        <location evidence="2">Cytoplasm</location>
        <location evidence="2">Cytoskeleton</location>
    </subcellularLocation>
</comment>
<dbReference type="PANTHER" id="PTHR31543:SF0">
    <property type="entry name" value="DYNEIN REGULATORY COMPLEX SUBUNIT 4"/>
    <property type="match status" value="1"/>
</dbReference>
<dbReference type="EMBL" id="JBJKFK010000070">
    <property type="protein sequence ID" value="KAL3320190.1"/>
    <property type="molecule type" value="Genomic_DNA"/>
</dbReference>
<keyword evidence="9" id="KW-0969">Cilium</keyword>
<accession>A0ABD2QKY5</accession>
<dbReference type="Proteomes" id="UP001626550">
    <property type="component" value="Unassembled WGS sequence"/>
</dbReference>
<dbReference type="AlphaFoldDB" id="A0ABD2QKY5"/>
<feature type="coiled-coil region" evidence="13">
    <location>
        <begin position="252"/>
        <end position="356"/>
    </location>
</feature>
<proteinExistence type="inferred from homology"/>
<evidence type="ECO:0000256" key="11">
    <source>
        <dbReference type="ARBA" id="ARBA00023273"/>
    </source>
</evidence>
<evidence type="ECO:0000256" key="3">
    <source>
        <dbReference type="ARBA" id="ARBA00009859"/>
    </source>
</evidence>
<evidence type="ECO:0000256" key="2">
    <source>
        <dbReference type="ARBA" id="ARBA00004245"/>
    </source>
</evidence>
<gene>
    <name evidence="16" type="primary">GAS8_1</name>
    <name evidence="16" type="ORF">Ciccas_001128</name>
</gene>
<dbReference type="GO" id="GO:0031514">
    <property type="term" value="C:motile cilium"/>
    <property type="evidence" value="ECO:0007669"/>
    <property type="project" value="UniProtKB-SubCell"/>
</dbReference>
<dbReference type="InterPro" id="IPR025593">
    <property type="entry name" value="GAS8_dom"/>
</dbReference>
<evidence type="ECO:0000259" key="15">
    <source>
        <dbReference type="Pfam" id="PF13851"/>
    </source>
</evidence>
<dbReference type="Pfam" id="PF13851">
    <property type="entry name" value="GAS"/>
    <property type="match status" value="1"/>
</dbReference>